<dbReference type="Gene3D" id="2.60.40.2020">
    <property type="match status" value="1"/>
</dbReference>
<keyword evidence="2" id="KW-0789">Thiol protease inhibitor</keyword>
<dbReference type="InterPro" id="IPR018990">
    <property type="entry name" value="Prot_inh_I42_chagasin"/>
</dbReference>
<gene>
    <name evidence="4" type="ORF">EF807_04885</name>
</gene>
<protein>
    <recommendedName>
        <fullName evidence="3">Proteinase inhibitor I42 chagasin domain-containing protein</fullName>
    </recommendedName>
</protein>
<dbReference type="AlphaFoldDB" id="A0A520KWI7"/>
<dbReference type="Pfam" id="PF09394">
    <property type="entry name" value="Inhibitor_I42"/>
    <property type="match status" value="1"/>
</dbReference>
<evidence type="ECO:0000256" key="2">
    <source>
        <dbReference type="ARBA" id="ARBA00022704"/>
    </source>
</evidence>
<keyword evidence="1" id="KW-0646">Protease inhibitor</keyword>
<evidence type="ECO:0000259" key="3">
    <source>
        <dbReference type="Pfam" id="PF09394"/>
    </source>
</evidence>
<organism evidence="4 5">
    <name type="scientific">Candidatus Methanolliviera hydrocarbonicum</name>
    <dbReference type="NCBI Taxonomy" id="2491085"/>
    <lineage>
        <taxon>Archaea</taxon>
        <taxon>Methanobacteriati</taxon>
        <taxon>Methanobacteriota</taxon>
        <taxon>Candidatus Methanoliparia</taxon>
        <taxon>Candidatus Methanoliparales</taxon>
        <taxon>Candidatus Methanollivieraceae</taxon>
        <taxon>Candidatus Methanolliviera</taxon>
    </lineage>
</organism>
<dbReference type="PANTHER" id="PTHR36530:SF1">
    <property type="entry name" value="AMOEBIASIN-1"/>
    <property type="match status" value="1"/>
</dbReference>
<reference evidence="4 5" key="1">
    <citation type="journal article" date="2019" name="Nat. Microbiol.">
        <title>Wide diversity of methane and short-chain alkane metabolisms in uncultured archaea.</title>
        <authorList>
            <person name="Borrel G."/>
            <person name="Adam P.S."/>
            <person name="McKay L.J."/>
            <person name="Chen L.X."/>
            <person name="Sierra-Garcia I.N."/>
            <person name="Sieber C.M."/>
            <person name="Letourneur Q."/>
            <person name="Ghozlane A."/>
            <person name="Andersen G.L."/>
            <person name="Li W.J."/>
            <person name="Hallam S.J."/>
            <person name="Muyzer G."/>
            <person name="de Oliveira V.M."/>
            <person name="Inskeep W.P."/>
            <person name="Banfield J.F."/>
            <person name="Gribaldo S."/>
        </authorList>
    </citation>
    <scope>NUCLEOTIDE SEQUENCE [LARGE SCALE GENOMIC DNA]</scope>
    <source>
        <strain evidence="4">NM1b</strain>
    </source>
</reference>
<name>A0A520KWI7_9EURY</name>
<evidence type="ECO:0000313" key="5">
    <source>
        <dbReference type="Proteomes" id="UP000320766"/>
    </source>
</evidence>
<dbReference type="InterPro" id="IPR036331">
    <property type="entry name" value="Chagasin-like_sf"/>
</dbReference>
<evidence type="ECO:0000256" key="1">
    <source>
        <dbReference type="ARBA" id="ARBA00022690"/>
    </source>
</evidence>
<dbReference type="PANTHER" id="PTHR36530">
    <property type="entry name" value="INHIBITOR OF CYSTEINE PEPTIDASE"/>
    <property type="match status" value="1"/>
</dbReference>
<dbReference type="GO" id="GO:0004869">
    <property type="term" value="F:cysteine-type endopeptidase inhibitor activity"/>
    <property type="evidence" value="ECO:0007669"/>
    <property type="project" value="UniProtKB-KW"/>
</dbReference>
<dbReference type="Proteomes" id="UP000320766">
    <property type="component" value="Unassembled WGS sequence"/>
</dbReference>
<evidence type="ECO:0000313" key="4">
    <source>
        <dbReference type="EMBL" id="RZN69129.1"/>
    </source>
</evidence>
<dbReference type="SUPFAM" id="SSF141066">
    <property type="entry name" value="ICP-like"/>
    <property type="match status" value="1"/>
</dbReference>
<comment type="caution">
    <text evidence="4">The sequence shown here is derived from an EMBL/GenBank/DDBJ whole genome shotgun (WGS) entry which is preliminary data.</text>
</comment>
<dbReference type="EMBL" id="RXIL01000086">
    <property type="protein sequence ID" value="RZN69129.1"/>
    <property type="molecule type" value="Genomic_DNA"/>
</dbReference>
<dbReference type="InterPro" id="IPR052781">
    <property type="entry name" value="Cys_protease_inhibitor_I42"/>
</dbReference>
<proteinExistence type="predicted"/>
<feature type="domain" description="Proteinase inhibitor I42 chagasin" evidence="3">
    <location>
        <begin position="25"/>
        <end position="112"/>
    </location>
</feature>
<sequence length="116" mass="13045">MKPFEYLGHTAVKLDMGDDGREVELEEGQNLVITLKAYATAGYTWEVAELNEQVLHLVKKESKPVSKAIGAPIMETFRFEAVKAGQTALKLVYHLPWEKNVDVEPLETFSAQVVIR</sequence>
<accession>A0A520KWI7</accession>